<dbReference type="PROSITE" id="PS00134">
    <property type="entry name" value="TRYPSIN_HIS"/>
    <property type="match status" value="1"/>
</dbReference>
<evidence type="ECO:0000259" key="7">
    <source>
        <dbReference type="PROSITE" id="PS51092"/>
    </source>
</evidence>
<dbReference type="Pfam" id="PF00040">
    <property type="entry name" value="fn2"/>
    <property type="match status" value="1"/>
</dbReference>
<keyword evidence="2 3" id="KW-1015">Disulfide bond</keyword>
<dbReference type="InterPro" id="IPR033116">
    <property type="entry name" value="TRYPSIN_SER"/>
</dbReference>
<dbReference type="Pfam" id="PF00089">
    <property type="entry name" value="Trypsin"/>
    <property type="match status" value="1"/>
</dbReference>
<name>A0A553PDH9_TIGCA</name>
<dbReference type="InterPro" id="IPR001254">
    <property type="entry name" value="Trypsin_dom"/>
</dbReference>
<keyword evidence="1" id="KW-0677">Repeat</keyword>
<accession>A0A553PDH9</accession>
<keyword evidence="4" id="KW-0645">Protease</keyword>
<evidence type="ECO:0000256" key="5">
    <source>
        <dbReference type="SAM" id="SignalP"/>
    </source>
</evidence>
<protein>
    <recommendedName>
        <fullName evidence="10">Peptidase S1 domain-containing protein</fullName>
    </recommendedName>
</protein>
<feature type="domain" description="Fibronectin type-II" evidence="7">
    <location>
        <begin position="40"/>
        <end position="93"/>
    </location>
</feature>
<proteinExistence type="predicted"/>
<reference evidence="8 9" key="1">
    <citation type="journal article" date="2018" name="Nat. Ecol. Evol.">
        <title>Genomic signatures of mitonuclear coevolution across populations of Tigriopus californicus.</title>
        <authorList>
            <person name="Barreto F.S."/>
            <person name="Watson E.T."/>
            <person name="Lima T.G."/>
            <person name="Willett C.S."/>
            <person name="Edmands S."/>
            <person name="Li W."/>
            <person name="Burton R.S."/>
        </authorList>
    </citation>
    <scope>NUCLEOTIDE SEQUENCE [LARGE SCALE GENOMIC DNA]</scope>
    <source>
        <strain evidence="8 9">San Diego</strain>
    </source>
</reference>
<dbReference type="GO" id="GO:0004252">
    <property type="term" value="F:serine-type endopeptidase activity"/>
    <property type="evidence" value="ECO:0007669"/>
    <property type="project" value="InterPro"/>
</dbReference>
<feature type="chain" id="PRO_5022064989" description="Peptidase S1 domain-containing protein" evidence="5">
    <location>
        <begin position="28"/>
        <end position="380"/>
    </location>
</feature>
<dbReference type="Proteomes" id="UP000318571">
    <property type="component" value="Chromosome 2"/>
</dbReference>
<organism evidence="8 9">
    <name type="scientific">Tigriopus californicus</name>
    <name type="common">Marine copepod</name>
    <dbReference type="NCBI Taxonomy" id="6832"/>
    <lineage>
        <taxon>Eukaryota</taxon>
        <taxon>Metazoa</taxon>
        <taxon>Ecdysozoa</taxon>
        <taxon>Arthropoda</taxon>
        <taxon>Crustacea</taxon>
        <taxon>Multicrustacea</taxon>
        <taxon>Hexanauplia</taxon>
        <taxon>Copepoda</taxon>
        <taxon>Harpacticoida</taxon>
        <taxon>Harpacticidae</taxon>
        <taxon>Tigriopus</taxon>
    </lineage>
</organism>
<dbReference type="EMBL" id="VCGU01000005">
    <property type="protein sequence ID" value="TRY75742.1"/>
    <property type="molecule type" value="Genomic_DNA"/>
</dbReference>
<dbReference type="SUPFAM" id="SSF50494">
    <property type="entry name" value="Trypsin-like serine proteases"/>
    <property type="match status" value="1"/>
</dbReference>
<dbReference type="PROSITE" id="PS00135">
    <property type="entry name" value="TRYPSIN_SER"/>
    <property type="match status" value="1"/>
</dbReference>
<sequence>MMLPLQNVGLLSILIWIQCWNHKVALGQNTTCWVNQASDGTLQPCVFPFLFKAKPYNVCTQENDPDGKFWCSTEVTPEGHHVGGKGRWGFCDPECQFLFEAQAPENTPRPKIQSDLIFTETSSVPSTADVMDFTLGTWEPNAEFAECGSLQISGAFIIQGEAAKPAEFGFAVLLGGFNSAGKKRQLCGGSLINGWYVLTAAHCFSSEIKVTEILIGEVDVSRENESPHPDDILKSSVVPVCLPWTVNDPGFSLESDSKVTVVGWGVTDKPRRQQQLNIDKYGVSEPLLQKVELDVVSPEQCQSKYPGLVTERLVCAILGGKDSCRGDSGGPMVVRESEFDPWYQAGIVAFGPTNCGSGSRPGVYSKVSHYISWIRSQLEP</sequence>
<dbReference type="PANTHER" id="PTHR24253:SF153">
    <property type="entry name" value="SERINE PROTEASE HEPSIN"/>
    <property type="match status" value="1"/>
</dbReference>
<comment type="caution">
    <text evidence="3">Lacks conserved residue(s) required for the propagation of feature annotation.</text>
</comment>
<keyword evidence="4" id="KW-0720">Serine protease</keyword>
<evidence type="ECO:0000256" key="2">
    <source>
        <dbReference type="ARBA" id="ARBA00023157"/>
    </source>
</evidence>
<keyword evidence="5" id="KW-0732">Signal</keyword>
<evidence type="ECO:0000313" key="9">
    <source>
        <dbReference type="Proteomes" id="UP000318571"/>
    </source>
</evidence>
<dbReference type="InterPro" id="IPR036943">
    <property type="entry name" value="FN_type2_sf"/>
</dbReference>
<dbReference type="SMART" id="SM00059">
    <property type="entry name" value="FN2"/>
    <property type="match status" value="1"/>
</dbReference>
<dbReference type="PANTHER" id="PTHR24253">
    <property type="entry name" value="TRANSMEMBRANE PROTEASE SERINE"/>
    <property type="match status" value="1"/>
</dbReference>
<dbReference type="InterPro" id="IPR043504">
    <property type="entry name" value="Peptidase_S1_PA_chymotrypsin"/>
</dbReference>
<dbReference type="STRING" id="6832.A0A553PDH9"/>
<dbReference type="AlphaFoldDB" id="A0A553PDH9"/>
<dbReference type="PROSITE" id="PS50240">
    <property type="entry name" value="TRYPSIN_DOM"/>
    <property type="match status" value="1"/>
</dbReference>
<dbReference type="PRINTS" id="PR00722">
    <property type="entry name" value="CHYMOTRYPSIN"/>
</dbReference>
<dbReference type="InterPro" id="IPR000562">
    <property type="entry name" value="FN_type2_dom"/>
</dbReference>
<dbReference type="InterPro" id="IPR009003">
    <property type="entry name" value="Peptidase_S1_PA"/>
</dbReference>
<evidence type="ECO:0000256" key="1">
    <source>
        <dbReference type="ARBA" id="ARBA00022737"/>
    </source>
</evidence>
<keyword evidence="4" id="KW-0378">Hydrolase</keyword>
<dbReference type="CDD" id="cd00062">
    <property type="entry name" value="FN2"/>
    <property type="match status" value="1"/>
</dbReference>
<dbReference type="Gene3D" id="2.10.10.10">
    <property type="entry name" value="Fibronectin, type II, collagen-binding"/>
    <property type="match status" value="1"/>
</dbReference>
<evidence type="ECO:0000259" key="6">
    <source>
        <dbReference type="PROSITE" id="PS50240"/>
    </source>
</evidence>
<dbReference type="InterPro" id="IPR001314">
    <property type="entry name" value="Peptidase_S1A"/>
</dbReference>
<dbReference type="PROSITE" id="PS51092">
    <property type="entry name" value="FN2_2"/>
    <property type="match status" value="1"/>
</dbReference>
<feature type="signal peptide" evidence="5">
    <location>
        <begin position="1"/>
        <end position="27"/>
    </location>
</feature>
<evidence type="ECO:0000256" key="4">
    <source>
        <dbReference type="RuleBase" id="RU363034"/>
    </source>
</evidence>
<comment type="caution">
    <text evidence="8">The sequence shown here is derived from an EMBL/GenBank/DDBJ whole genome shotgun (WGS) entry which is preliminary data.</text>
</comment>
<dbReference type="GO" id="GO:0006508">
    <property type="term" value="P:proteolysis"/>
    <property type="evidence" value="ECO:0007669"/>
    <property type="project" value="UniProtKB-KW"/>
</dbReference>
<feature type="domain" description="Peptidase S1" evidence="6">
    <location>
        <begin position="157"/>
        <end position="379"/>
    </location>
</feature>
<dbReference type="OMA" id="HYISWIR"/>
<evidence type="ECO:0000256" key="3">
    <source>
        <dbReference type="PROSITE-ProRule" id="PRU00479"/>
    </source>
</evidence>
<keyword evidence="9" id="KW-1185">Reference proteome</keyword>
<evidence type="ECO:0000313" key="8">
    <source>
        <dbReference type="EMBL" id="TRY75742.1"/>
    </source>
</evidence>
<gene>
    <name evidence="8" type="ORF">TCAL_11103</name>
</gene>
<dbReference type="SMART" id="SM00020">
    <property type="entry name" value="Tryp_SPc"/>
    <property type="match status" value="1"/>
</dbReference>
<dbReference type="SUPFAM" id="SSF57440">
    <property type="entry name" value="Kringle-like"/>
    <property type="match status" value="1"/>
</dbReference>
<dbReference type="Gene3D" id="2.40.10.10">
    <property type="entry name" value="Trypsin-like serine proteases"/>
    <property type="match status" value="3"/>
</dbReference>
<dbReference type="CDD" id="cd00190">
    <property type="entry name" value="Tryp_SPc"/>
    <property type="match status" value="1"/>
</dbReference>
<feature type="disulfide bond" evidence="3">
    <location>
        <begin position="45"/>
        <end position="71"/>
    </location>
</feature>
<dbReference type="InterPro" id="IPR013806">
    <property type="entry name" value="Kringle-like"/>
</dbReference>
<evidence type="ECO:0008006" key="10">
    <source>
        <dbReference type="Google" id="ProtNLM"/>
    </source>
</evidence>
<dbReference type="InterPro" id="IPR018114">
    <property type="entry name" value="TRYPSIN_HIS"/>
</dbReference>